<feature type="transmembrane region" description="Helical" evidence="16">
    <location>
        <begin position="457"/>
        <end position="478"/>
    </location>
</feature>
<feature type="compositionally biased region" description="Low complexity" evidence="15">
    <location>
        <begin position="15"/>
        <end position="35"/>
    </location>
</feature>
<feature type="transmembrane region" description="Helical" evidence="16">
    <location>
        <begin position="57"/>
        <end position="78"/>
    </location>
</feature>
<evidence type="ECO:0000256" key="4">
    <source>
        <dbReference type="ARBA" id="ARBA00020268"/>
    </source>
</evidence>
<comment type="caution">
    <text evidence="17">The sequence shown here is derived from an EMBL/GenBank/DDBJ whole genome shotgun (WGS) entry which is preliminary data.</text>
</comment>
<evidence type="ECO:0000256" key="3">
    <source>
        <dbReference type="ARBA" id="ARBA00008417"/>
    </source>
</evidence>
<dbReference type="InterPro" id="IPR002528">
    <property type="entry name" value="MATE_fam"/>
</dbReference>
<name>A0A6A2VFL9_9BIFI</name>
<dbReference type="PANTHER" id="PTHR43298">
    <property type="entry name" value="MULTIDRUG RESISTANCE PROTEIN NORM-RELATED"/>
    <property type="match status" value="1"/>
</dbReference>
<feature type="transmembrane region" description="Helical" evidence="16">
    <location>
        <begin position="425"/>
        <end position="451"/>
    </location>
</feature>
<evidence type="ECO:0000256" key="6">
    <source>
        <dbReference type="ARBA" id="ARBA00022448"/>
    </source>
</evidence>
<evidence type="ECO:0000256" key="8">
    <source>
        <dbReference type="ARBA" id="ARBA00022475"/>
    </source>
</evidence>
<keyword evidence="8" id="KW-1003">Cell membrane</keyword>
<dbReference type="GO" id="GO:0015297">
    <property type="term" value="F:antiporter activity"/>
    <property type="evidence" value="ECO:0007669"/>
    <property type="project" value="UniProtKB-KW"/>
</dbReference>
<evidence type="ECO:0000256" key="12">
    <source>
        <dbReference type="ARBA" id="ARBA00023136"/>
    </source>
</evidence>
<dbReference type="GO" id="GO:0046677">
    <property type="term" value="P:response to antibiotic"/>
    <property type="evidence" value="ECO:0007669"/>
    <property type="project" value="UniProtKB-KW"/>
</dbReference>
<keyword evidence="18" id="KW-1185">Reference proteome</keyword>
<dbReference type="InterPro" id="IPR045070">
    <property type="entry name" value="MATE_MepA-like"/>
</dbReference>
<evidence type="ECO:0000256" key="14">
    <source>
        <dbReference type="ARBA" id="ARBA00031636"/>
    </source>
</evidence>
<dbReference type="InterPro" id="IPR048279">
    <property type="entry name" value="MdtK-like"/>
</dbReference>
<evidence type="ECO:0000256" key="16">
    <source>
        <dbReference type="SAM" id="Phobius"/>
    </source>
</evidence>
<keyword evidence="9 16" id="KW-0812">Transmembrane</keyword>
<feature type="transmembrane region" description="Helical" evidence="16">
    <location>
        <begin position="132"/>
        <end position="155"/>
    </location>
</feature>
<evidence type="ECO:0000256" key="13">
    <source>
        <dbReference type="ARBA" id="ARBA00023251"/>
    </source>
</evidence>
<keyword evidence="6" id="KW-0813">Transport</keyword>
<feature type="region of interest" description="Disordered" evidence="15">
    <location>
        <begin position="1"/>
        <end position="41"/>
    </location>
</feature>
<keyword evidence="12 16" id="KW-0472">Membrane</keyword>
<dbReference type="NCBIfam" id="TIGR00797">
    <property type="entry name" value="matE"/>
    <property type="match status" value="1"/>
</dbReference>
<comment type="function">
    <text evidence="1">Multidrug efflux pump.</text>
</comment>
<evidence type="ECO:0000256" key="9">
    <source>
        <dbReference type="ARBA" id="ARBA00022692"/>
    </source>
</evidence>
<evidence type="ECO:0000256" key="11">
    <source>
        <dbReference type="ARBA" id="ARBA00023065"/>
    </source>
</evidence>
<dbReference type="InterPro" id="IPR050222">
    <property type="entry name" value="MATE_MdtK"/>
</dbReference>
<dbReference type="Proteomes" id="UP000440041">
    <property type="component" value="Unassembled WGS sequence"/>
</dbReference>
<proteinExistence type="inferred from homology"/>
<feature type="transmembrane region" description="Helical" evidence="16">
    <location>
        <begin position="205"/>
        <end position="229"/>
    </location>
</feature>
<dbReference type="CDD" id="cd13143">
    <property type="entry name" value="MATE_MepA_like"/>
    <property type="match status" value="1"/>
</dbReference>
<evidence type="ECO:0000256" key="5">
    <source>
        <dbReference type="ARBA" id="ARBA00022106"/>
    </source>
</evidence>
<dbReference type="PANTHER" id="PTHR43298:SF2">
    <property type="entry name" value="FMN_FAD EXPORTER YEEO-RELATED"/>
    <property type="match status" value="1"/>
</dbReference>
<feature type="transmembrane region" description="Helical" evidence="16">
    <location>
        <begin position="235"/>
        <end position="256"/>
    </location>
</feature>
<dbReference type="EMBL" id="WBSO01000003">
    <property type="protein sequence ID" value="KAB8299509.1"/>
    <property type="molecule type" value="Genomic_DNA"/>
</dbReference>
<evidence type="ECO:0000256" key="2">
    <source>
        <dbReference type="ARBA" id="ARBA00004651"/>
    </source>
</evidence>
<protein>
    <recommendedName>
        <fullName evidence="5">Multidrug export protein MepA</fullName>
    </recommendedName>
    <alternativeName>
        <fullName evidence="14">Multidrug-efflux transporter</fullName>
    </alternativeName>
    <alternativeName>
        <fullName evidence="4">Probable multidrug resistance protein NorM</fullName>
    </alternativeName>
</protein>
<accession>A0A6A2VFL9</accession>
<dbReference type="GO" id="GO:0005886">
    <property type="term" value="C:plasma membrane"/>
    <property type="evidence" value="ECO:0007669"/>
    <property type="project" value="UniProtKB-SubCell"/>
</dbReference>
<keyword evidence="7" id="KW-0050">Antiport</keyword>
<reference evidence="17 18" key="1">
    <citation type="submission" date="2019-09" db="EMBL/GenBank/DDBJ databases">
        <title>Characterization of the phylogenetic diversity of two novel species belonging to the genus Bifidobacterium: Bifidobacterium cebidarum sp. nov. and Bifidobacterium leontopitheci sp. nov.</title>
        <authorList>
            <person name="Lugli G.A."/>
            <person name="Duranti S."/>
            <person name="Milani C."/>
            <person name="Turroni F."/>
            <person name="Ventura M."/>
        </authorList>
    </citation>
    <scope>NUCLEOTIDE SEQUENCE [LARGE SCALE GENOMIC DNA]</scope>
    <source>
        <strain evidence="17 18">DSM 100238</strain>
    </source>
</reference>
<comment type="similarity">
    <text evidence="3">Belongs to the multi antimicrobial extrusion (MATE) (TC 2.A.66.1) family. MepA subfamily.</text>
</comment>
<dbReference type="AlphaFoldDB" id="A0A6A2VFL9"/>
<feature type="transmembrane region" description="Helical" evidence="16">
    <location>
        <begin position="357"/>
        <end position="384"/>
    </location>
</feature>
<dbReference type="Pfam" id="PF01554">
    <property type="entry name" value="MatE"/>
    <property type="match status" value="2"/>
</dbReference>
<organism evidence="17 18">
    <name type="scientific">Bifidobacterium apri</name>
    <dbReference type="NCBI Taxonomy" id="1769423"/>
    <lineage>
        <taxon>Bacteria</taxon>
        <taxon>Bacillati</taxon>
        <taxon>Actinomycetota</taxon>
        <taxon>Actinomycetes</taxon>
        <taxon>Bifidobacteriales</taxon>
        <taxon>Bifidobacteriaceae</taxon>
        <taxon>Bifidobacterium</taxon>
    </lineage>
</organism>
<gene>
    <name evidence="17" type="ORF">DSM100238_0543</name>
</gene>
<dbReference type="GO" id="GO:0006811">
    <property type="term" value="P:monoatomic ion transport"/>
    <property type="evidence" value="ECO:0007669"/>
    <property type="project" value="UniProtKB-KW"/>
</dbReference>
<sequence>MTGNSSDHGRGQRMSSSPAAPGAVSDAAPGSAGDAAPRHASADAQYRRMTGAPVRGLILALCLPAVISNLVTTAYNLADTYFIGRLGTSQSGAIGIAYSVMTVFQAFGFFFGNGSGNSMSRELGKRNNERAARLLAVGFCGAVLGGCVLAVIGLVTLPRLVVALGSTPTIAPYAIAYLTPILLAAPMVCGSFALNGLLRYQGLSLYGMIGLVTGALLNFLVAPFLIFVVRLGITGAGIATAICQTISFILLVTFAVRRGVVTLDVRNSRPDMLLVREIIGGGMPSLLRQGAGSLATTCVNLAANPFGDAVIAAMAIVMRVMLAINSIIVGLGQGFQPVCGYNFGAGLYRRVKDGYWFCVRLSTIALMVIAVLAAVFAPDIIALFRSDPQVVAVGTVALRIQCCTVPLNGFAMMSNMMQQTMGRTVIASFVAVCRLGLFLAPAVLILAHLFGVPGVQAAQSVSDIISFIVTVPLQAWILRSLGKPRTTV</sequence>
<feature type="transmembrane region" description="Helical" evidence="16">
    <location>
        <begin position="90"/>
        <end position="111"/>
    </location>
</feature>
<dbReference type="GO" id="GO:0042910">
    <property type="term" value="F:xenobiotic transmembrane transporter activity"/>
    <property type="evidence" value="ECO:0007669"/>
    <property type="project" value="InterPro"/>
</dbReference>
<dbReference type="PIRSF" id="PIRSF006603">
    <property type="entry name" value="DinF"/>
    <property type="match status" value="1"/>
</dbReference>
<evidence type="ECO:0000313" key="17">
    <source>
        <dbReference type="EMBL" id="KAB8299509.1"/>
    </source>
</evidence>
<evidence type="ECO:0000313" key="18">
    <source>
        <dbReference type="Proteomes" id="UP000440041"/>
    </source>
</evidence>
<evidence type="ECO:0000256" key="10">
    <source>
        <dbReference type="ARBA" id="ARBA00022989"/>
    </source>
</evidence>
<evidence type="ECO:0000256" key="1">
    <source>
        <dbReference type="ARBA" id="ARBA00003408"/>
    </source>
</evidence>
<evidence type="ECO:0000256" key="7">
    <source>
        <dbReference type="ARBA" id="ARBA00022449"/>
    </source>
</evidence>
<feature type="transmembrane region" description="Helical" evidence="16">
    <location>
        <begin position="390"/>
        <end position="413"/>
    </location>
</feature>
<evidence type="ECO:0000256" key="15">
    <source>
        <dbReference type="SAM" id="MobiDB-lite"/>
    </source>
</evidence>
<keyword evidence="13" id="KW-0046">Antibiotic resistance</keyword>
<comment type="subcellular location">
    <subcellularLocation>
        <location evidence="2">Cell membrane</location>
        <topology evidence="2">Multi-pass membrane protein</topology>
    </subcellularLocation>
</comment>
<feature type="transmembrane region" description="Helical" evidence="16">
    <location>
        <begin position="175"/>
        <end position="198"/>
    </location>
</feature>
<keyword evidence="11" id="KW-0406">Ion transport</keyword>
<keyword evidence="10 16" id="KW-1133">Transmembrane helix</keyword>